<comment type="subcellular location">
    <subcellularLocation>
        <location evidence="1">Membrane</location>
        <topology evidence="1">Multi-pass membrane protein</topology>
    </subcellularLocation>
</comment>
<evidence type="ECO:0000256" key="2">
    <source>
        <dbReference type="ARBA" id="ARBA00005587"/>
    </source>
</evidence>
<reference evidence="7" key="1">
    <citation type="submission" date="2016-11" db="EMBL/GenBank/DDBJ databases">
        <authorList>
            <person name="Varghese N."/>
            <person name="Submissions S."/>
        </authorList>
    </citation>
    <scope>NUCLEOTIDE SEQUENCE [LARGE SCALE GENOMIC DNA]</scope>
    <source>
        <strain evidence="7">DSM 16785</strain>
    </source>
</reference>
<evidence type="ECO:0000313" key="7">
    <source>
        <dbReference type="EMBL" id="SHE71672.1"/>
    </source>
</evidence>
<dbReference type="PANTHER" id="PTHR30178">
    <property type="entry name" value="INNER MEMBRANE PROTEIN YAAH"/>
    <property type="match status" value="1"/>
</dbReference>
<feature type="transmembrane region" description="Helical" evidence="6">
    <location>
        <begin position="129"/>
        <end position="147"/>
    </location>
</feature>
<evidence type="ECO:0000256" key="4">
    <source>
        <dbReference type="ARBA" id="ARBA00022989"/>
    </source>
</evidence>
<evidence type="ECO:0000256" key="6">
    <source>
        <dbReference type="SAM" id="Phobius"/>
    </source>
</evidence>
<feature type="transmembrane region" description="Helical" evidence="6">
    <location>
        <begin position="12"/>
        <end position="30"/>
    </location>
</feature>
<sequence length="190" mass="20389">MEIKNVSISEKLANPAPLGLMGFGMTTVLLNLHNAGIYELNVMIMAMGIFYGGLAQVIAGIFEMKKNNTFGATAFTSYGLFWLSLVGIWTMPKMGLGEPASATAVAFYLLLWGIFTLFMYIGTLNGNKSLQVVFGTLTILFFLLAIGDFTGSAIIKTIAGWEGIFCGASAIYTAMGEVLNEKLGKTVLPL</sequence>
<keyword evidence="5 6" id="KW-0472">Membrane</keyword>
<dbReference type="InterPro" id="IPR000791">
    <property type="entry name" value="Gpr1/Fun34/SatP-like"/>
</dbReference>
<dbReference type="NCBIfam" id="NF038013">
    <property type="entry name" value="AceTr_1"/>
    <property type="match status" value="1"/>
</dbReference>
<dbReference type="EMBL" id="FQUI01000012">
    <property type="protein sequence ID" value="SHE71672.1"/>
    <property type="molecule type" value="Genomic_DNA"/>
</dbReference>
<protein>
    <submittedName>
        <fullName evidence="7">Uncharacterized protein</fullName>
    </submittedName>
</protein>
<feature type="transmembrane region" description="Helical" evidence="6">
    <location>
        <begin position="69"/>
        <end position="90"/>
    </location>
</feature>
<feature type="transmembrane region" description="Helical" evidence="6">
    <location>
        <begin position="102"/>
        <end position="122"/>
    </location>
</feature>
<keyword evidence="8" id="KW-1185">Reference proteome</keyword>
<dbReference type="GO" id="GO:0015360">
    <property type="term" value="F:acetate:proton symporter activity"/>
    <property type="evidence" value="ECO:0007669"/>
    <property type="project" value="TreeGrafter"/>
</dbReference>
<keyword evidence="4 6" id="KW-1133">Transmembrane helix</keyword>
<dbReference type="InterPro" id="IPR047622">
    <property type="entry name" value="GPR1_FUN34_YAAH"/>
</dbReference>
<proteinExistence type="inferred from homology"/>
<dbReference type="InterPro" id="IPR047623">
    <property type="entry name" value="SatP"/>
</dbReference>
<name>A0A1M4VS86_MARH1</name>
<dbReference type="RefSeq" id="WP_072864067.1">
    <property type="nucleotide sequence ID" value="NZ_FQUI01000012.1"/>
</dbReference>
<dbReference type="Pfam" id="PF01184">
    <property type="entry name" value="Gpr1_Fun34_YaaH"/>
    <property type="match status" value="1"/>
</dbReference>
<dbReference type="GO" id="GO:0071422">
    <property type="term" value="P:succinate transmembrane transport"/>
    <property type="evidence" value="ECO:0007669"/>
    <property type="project" value="TreeGrafter"/>
</dbReference>
<evidence type="ECO:0000256" key="1">
    <source>
        <dbReference type="ARBA" id="ARBA00004141"/>
    </source>
</evidence>
<dbReference type="PROSITE" id="PS01114">
    <property type="entry name" value="GPR1_FUN34_YAAH"/>
    <property type="match status" value="1"/>
</dbReference>
<evidence type="ECO:0000256" key="3">
    <source>
        <dbReference type="ARBA" id="ARBA00022692"/>
    </source>
</evidence>
<organism evidence="7 8">
    <name type="scientific">Marinitoga hydrogenitolerans (strain DSM 16785 / JCM 12826 / AT1271)</name>
    <dbReference type="NCBI Taxonomy" id="1122195"/>
    <lineage>
        <taxon>Bacteria</taxon>
        <taxon>Thermotogati</taxon>
        <taxon>Thermotogota</taxon>
        <taxon>Thermotogae</taxon>
        <taxon>Petrotogales</taxon>
        <taxon>Petrotogaceae</taxon>
        <taxon>Marinitoga</taxon>
    </lineage>
</organism>
<dbReference type="AlphaFoldDB" id="A0A1M4VS86"/>
<comment type="caution">
    <text evidence="7">The sequence shown here is derived from an EMBL/GenBank/DDBJ whole genome shotgun (WGS) entry which is preliminary data.</text>
</comment>
<feature type="transmembrane region" description="Helical" evidence="6">
    <location>
        <begin position="42"/>
        <end position="62"/>
    </location>
</feature>
<dbReference type="Proteomes" id="UP000184334">
    <property type="component" value="Unassembled WGS sequence"/>
</dbReference>
<accession>A0A1M4VS86</accession>
<keyword evidence="3 6" id="KW-0812">Transmembrane</keyword>
<dbReference type="PANTHER" id="PTHR30178:SF3">
    <property type="entry name" value="SUCCINATE-ACETATE_PROTON SYMPORTER SATP"/>
    <property type="match status" value="1"/>
</dbReference>
<gene>
    <name evidence="7" type="ORF">SAMN02745164_01000</name>
</gene>
<evidence type="ECO:0000256" key="5">
    <source>
        <dbReference type="ARBA" id="ARBA00023136"/>
    </source>
</evidence>
<comment type="similarity">
    <text evidence="2">Belongs to the acetate uptake transporter (AceTr) (TC 2.A.96) family.</text>
</comment>
<evidence type="ECO:0000313" key="8">
    <source>
        <dbReference type="Proteomes" id="UP000184334"/>
    </source>
</evidence>
<dbReference type="GO" id="GO:0005886">
    <property type="term" value="C:plasma membrane"/>
    <property type="evidence" value="ECO:0007669"/>
    <property type="project" value="TreeGrafter"/>
</dbReference>